<dbReference type="SUPFAM" id="SSF141868">
    <property type="entry name" value="EAL domain-like"/>
    <property type="match status" value="1"/>
</dbReference>
<dbReference type="PROSITE" id="PS50883">
    <property type="entry name" value="EAL"/>
    <property type="match status" value="1"/>
</dbReference>
<name>A0ABX0GT55_9ACTN</name>
<organism evidence="4 5">
    <name type="scientific">Motilibacter deserti</name>
    <dbReference type="NCBI Taxonomy" id="2714956"/>
    <lineage>
        <taxon>Bacteria</taxon>
        <taxon>Bacillati</taxon>
        <taxon>Actinomycetota</taxon>
        <taxon>Actinomycetes</taxon>
        <taxon>Motilibacterales</taxon>
        <taxon>Motilibacteraceae</taxon>
        <taxon>Motilibacter</taxon>
    </lineage>
</organism>
<feature type="transmembrane region" description="Helical" evidence="1">
    <location>
        <begin position="201"/>
        <end position="221"/>
    </location>
</feature>
<keyword evidence="1" id="KW-0812">Transmembrane</keyword>
<evidence type="ECO:0000313" key="5">
    <source>
        <dbReference type="Proteomes" id="UP000800981"/>
    </source>
</evidence>
<dbReference type="PROSITE" id="PS50887">
    <property type="entry name" value="GGDEF"/>
    <property type="match status" value="1"/>
</dbReference>
<dbReference type="EMBL" id="JAANNP010000004">
    <property type="protein sequence ID" value="NHC14074.1"/>
    <property type="molecule type" value="Genomic_DNA"/>
</dbReference>
<reference evidence="4 5" key="1">
    <citation type="submission" date="2020-03" db="EMBL/GenBank/DDBJ databases">
        <title>Two novel Motilibacter sp.</title>
        <authorList>
            <person name="Liu S."/>
        </authorList>
    </citation>
    <scope>NUCLEOTIDE SEQUENCE [LARGE SCALE GENOMIC DNA]</scope>
    <source>
        <strain evidence="4 5">E257</strain>
    </source>
</reference>
<feature type="transmembrane region" description="Helical" evidence="1">
    <location>
        <begin position="263"/>
        <end position="284"/>
    </location>
</feature>
<gene>
    <name evidence="4" type="ORF">G9H71_09805</name>
</gene>
<dbReference type="CDD" id="cd01948">
    <property type="entry name" value="EAL"/>
    <property type="match status" value="1"/>
</dbReference>
<evidence type="ECO:0000259" key="2">
    <source>
        <dbReference type="PROSITE" id="PS50883"/>
    </source>
</evidence>
<evidence type="ECO:0000313" key="4">
    <source>
        <dbReference type="EMBL" id="NHC14074.1"/>
    </source>
</evidence>
<keyword evidence="1" id="KW-1133">Transmembrane helix</keyword>
<dbReference type="InterPro" id="IPR029787">
    <property type="entry name" value="Nucleotide_cyclase"/>
</dbReference>
<dbReference type="Gene3D" id="3.20.20.450">
    <property type="entry name" value="EAL domain"/>
    <property type="match status" value="1"/>
</dbReference>
<dbReference type="InterPro" id="IPR043128">
    <property type="entry name" value="Rev_trsase/Diguanyl_cyclase"/>
</dbReference>
<feature type="transmembrane region" description="Helical" evidence="1">
    <location>
        <begin position="142"/>
        <end position="163"/>
    </location>
</feature>
<feature type="domain" description="GGDEF" evidence="3">
    <location>
        <begin position="354"/>
        <end position="487"/>
    </location>
</feature>
<feature type="transmembrane region" description="Helical" evidence="1">
    <location>
        <begin position="12"/>
        <end position="30"/>
    </location>
</feature>
<comment type="caution">
    <text evidence="4">The sequence shown here is derived from an EMBL/GenBank/DDBJ whole genome shotgun (WGS) entry which is preliminary data.</text>
</comment>
<dbReference type="Pfam" id="PF00563">
    <property type="entry name" value="EAL"/>
    <property type="match status" value="1"/>
</dbReference>
<dbReference type="InterPro" id="IPR001633">
    <property type="entry name" value="EAL_dom"/>
</dbReference>
<dbReference type="SMART" id="SM00267">
    <property type="entry name" value="GGDEF"/>
    <property type="match status" value="1"/>
</dbReference>
<protein>
    <submittedName>
        <fullName evidence="4">Bifunctional diguanylate cyclase/phosphodiesterase</fullName>
    </submittedName>
</protein>
<feature type="transmembrane region" description="Helical" evidence="1">
    <location>
        <begin position="50"/>
        <end position="69"/>
    </location>
</feature>
<dbReference type="InterPro" id="IPR035919">
    <property type="entry name" value="EAL_sf"/>
</dbReference>
<dbReference type="InterPro" id="IPR050706">
    <property type="entry name" value="Cyclic-di-GMP_PDE-like"/>
</dbReference>
<dbReference type="PANTHER" id="PTHR33121">
    <property type="entry name" value="CYCLIC DI-GMP PHOSPHODIESTERASE PDEF"/>
    <property type="match status" value="1"/>
</dbReference>
<feature type="transmembrane region" description="Helical" evidence="1">
    <location>
        <begin position="110"/>
        <end position="130"/>
    </location>
</feature>
<dbReference type="Gene3D" id="3.30.70.270">
    <property type="match status" value="1"/>
</dbReference>
<dbReference type="InterPro" id="IPR000160">
    <property type="entry name" value="GGDEF_dom"/>
</dbReference>
<dbReference type="NCBIfam" id="TIGR00254">
    <property type="entry name" value="GGDEF"/>
    <property type="match status" value="1"/>
</dbReference>
<dbReference type="SUPFAM" id="SSF55073">
    <property type="entry name" value="Nucleotide cyclase"/>
    <property type="match status" value="1"/>
</dbReference>
<feature type="transmembrane region" description="Helical" evidence="1">
    <location>
        <begin position="290"/>
        <end position="313"/>
    </location>
</feature>
<feature type="domain" description="EAL" evidence="2">
    <location>
        <begin position="492"/>
        <end position="749"/>
    </location>
</feature>
<evidence type="ECO:0000256" key="1">
    <source>
        <dbReference type="SAM" id="Phobius"/>
    </source>
</evidence>
<dbReference type="SMART" id="SM00052">
    <property type="entry name" value="EAL"/>
    <property type="match status" value="1"/>
</dbReference>
<proteinExistence type="predicted"/>
<dbReference type="CDD" id="cd01949">
    <property type="entry name" value="GGDEF"/>
    <property type="match status" value="1"/>
</dbReference>
<feature type="transmembrane region" description="Helical" evidence="1">
    <location>
        <begin position="78"/>
        <end position="98"/>
    </location>
</feature>
<keyword evidence="1" id="KW-0472">Membrane</keyword>
<dbReference type="PANTHER" id="PTHR33121:SF70">
    <property type="entry name" value="SIGNALING PROTEIN YKOW"/>
    <property type="match status" value="1"/>
</dbReference>
<feature type="transmembrane region" description="Helical" evidence="1">
    <location>
        <begin position="175"/>
        <end position="194"/>
    </location>
</feature>
<sequence length="753" mass="79249">MTAARRNRLLDAPRPVAVVVGALLAGYVLHWTLSVSGLARTGAAFEADEVFETFLSLVATGLILTRGLLPGRSGRSPWLAFGTGLAAYAAGTLASYGLLPDPALAGGVRLSEACWLALFPCSYVAAMLMLRDKVARLPSTLWLDGVIAGLSAAAMGVLVGAWAPASAHGKLSTALFPLADLFLVVLVAVMFTLADWQPERGLLLLGLGLLAQTLGDTMWLAQTAAGTYSPNRPLPDLLYGAAVVLCVLAAWSRPRTRDVRPLAWWAVLAVPIALAALAVGTLVLAGVSTQPAACVGLAAAAILCVLVRAVLAVRDVQSLALSRQEARTDELTGLANRRAFYEAVERHALDAPGAGAAVLLFDVDRFKEVNDSLGHSVGDELLVELAARWAECVPADALLARLGGDEFALLLPGAGEREGLALGETLRRALELPVALAGIAVHVSASVGVAVELGSPESPSELLRRADIAMYAAKAGPGVTAYQEVGDERLDRLRLGESLRATLSGEQGSGRLVLHYQPQLCLSTGKIVGVEALVRWEHPTRGLVGPLELLPLAQAIGRGRDLTRAVLSEALAQAGRWHRAGHDPRVSVNLAPADLLVPDLPAFVASLLRRHELDPAFLVLEITEDSFMKERTRSLGALEALRALGVAISIDDYGAGYSSLSYLRDLAPSELKIDRSFVADMATCERNRAIVRSTIALAHALGLVVVAEGVETQETEAALREAGCDLVQGFLYARPVPAAQVSLSHAVELAASP</sequence>
<dbReference type="Proteomes" id="UP000800981">
    <property type="component" value="Unassembled WGS sequence"/>
</dbReference>
<accession>A0ABX0GT55</accession>
<dbReference type="RefSeq" id="WP_166281254.1">
    <property type="nucleotide sequence ID" value="NZ_JAANNP010000004.1"/>
</dbReference>
<evidence type="ECO:0000259" key="3">
    <source>
        <dbReference type="PROSITE" id="PS50887"/>
    </source>
</evidence>
<dbReference type="Pfam" id="PF00990">
    <property type="entry name" value="GGDEF"/>
    <property type="match status" value="1"/>
</dbReference>
<keyword evidence="5" id="KW-1185">Reference proteome</keyword>